<accession>A0A8J8T935</accession>
<comment type="caution">
    <text evidence="2">The sequence shown here is derived from an EMBL/GenBank/DDBJ whole genome shotgun (WGS) entry which is preliminary data.</text>
</comment>
<feature type="region of interest" description="Disordered" evidence="1">
    <location>
        <begin position="47"/>
        <end position="69"/>
    </location>
</feature>
<dbReference type="EMBL" id="RRYP01001406">
    <property type="protein sequence ID" value="TNV86001.1"/>
    <property type="molecule type" value="Genomic_DNA"/>
</dbReference>
<protein>
    <submittedName>
        <fullName evidence="2">Uncharacterized protein</fullName>
    </submittedName>
</protein>
<keyword evidence="3" id="KW-1185">Reference proteome</keyword>
<evidence type="ECO:0000256" key="1">
    <source>
        <dbReference type="SAM" id="MobiDB-lite"/>
    </source>
</evidence>
<name>A0A8J8T935_HALGN</name>
<sequence>MTKFSDTVWSEIDFTLKSKITNFEVRYEFPKSNIKIAYFNWDNSKQQASNSQQHNSLQRYDNIEHFSEG</sequence>
<dbReference type="AlphaFoldDB" id="A0A8J8T935"/>
<dbReference type="Proteomes" id="UP000785679">
    <property type="component" value="Unassembled WGS sequence"/>
</dbReference>
<evidence type="ECO:0000313" key="2">
    <source>
        <dbReference type="EMBL" id="TNV86001.1"/>
    </source>
</evidence>
<evidence type="ECO:0000313" key="3">
    <source>
        <dbReference type="Proteomes" id="UP000785679"/>
    </source>
</evidence>
<feature type="compositionally biased region" description="Polar residues" evidence="1">
    <location>
        <begin position="47"/>
        <end position="59"/>
    </location>
</feature>
<organism evidence="2 3">
    <name type="scientific">Halteria grandinella</name>
    <dbReference type="NCBI Taxonomy" id="5974"/>
    <lineage>
        <taxon>Eukaryota</taxon>
        <taxon>Sar</taxon>
        <taxon>Alveolata</taxon>
        <taxon>Ciliophora</taxon>
        <taxon>Intramacronucleata</taxon>
        <taxon>Spirotrichea</taxon>
        <taxon>Stichotrichia</taxon>
        <taxon>Sporadotrichida</taxon>
        <taxon>Halteriidae</taxon>
        <taxon>Halteria</taxon>
    </lineage>
</organism>
<reference evidence="2" key="1">
    <citation type="submission" date="2019-06" db="EMBL/GenBank/DDBJ databases">
        <authorList>
            <person name="Zheng W."/>
        </authorList>
    </citation>
    <scope>NUCLEOTIDE SEQUENCE</scope>
    <source>
        <strain evidence="2">QDHG01</strain>
    </source>
</reference>
<gene>
    <name evidence="2" type="ORF">FGO68_gene15391</name>
</gene>
<proteinExistence type="predicted"/>